<accession>A0A0R3VSM1</accession>
<evidence type="ECO:0000313" key="1">
    <source>
        <dbReference type="WBParaSite" id="TASK_0000017101-mRNA-1"/>
    </source>
</evidence>
<sequence>MPNCTRLLCLSPPLAHILFPFALQSKRKIIHSYILTHTYTHTHASKQTLTSSVPMQMKLNYIKQFGKLLKCKRGGALKMRPPYDLVVSITGKMSQSGKHGQ</sequence>
<protein>
    <submittedName>
        <fullName evidence="1">Secreted protein</fullName>
    </submittedName>
</protein>
<dbReference type="AlphaFoldDB" id="A0A0R3VSM1"/>
<reference evidence="1" key="1">
    <citation type="submission" date="2017-02" db="UniProtKB">
        <authorList>
            <consortium name="WormBaseParasite"/>
        </authorList>
    </citation>
    <scope>IDENTIFICATION</scope>
</reference>
<name>A0A0R3VSM1_TAEAS</name>
<organism evidence="1">
    <name type="scientific">Taenia asiatica</name>
    <name type="common">Asian tapeworm</name>
    <dbReference type="NCBI Taxonomy" id="60517"/>
    <lineage>
        <taxon>Eukaryota</taxon>
        <taxon>Metazoa</taxon>
        <taxon>Spiralia</taxon>
        <taxon>Lophotrochozoa</taxon>
        <taxon>Platyhelminthes</taxon>
        <taxon>Cestoda</taxon>
        <taxon>Eucestoda</taxon>
        <taxon>Cyclophyllidea</taxon>
        <taxon>Taeniidae</taxon>
        <taxon>Taenia</taxon>
    </lineage>
</organism>
<proteinExistence type="predicted"/>
<dbReference type="WBParaSite" id="TASK_0000017101-mRNA-1">
    <property type="protein sequence ID" value="TASK_0000017101-mRNA-1"/>
    <property type="gene ID" value="TASK_0000017101"/>
</dbReference>